<feature type="compositionally biased region" description="Low complexity" evidence="1">
    <location>
        <begin position="319"/>
        <end position="328"/>
    </location>
</feature>
<reference evidence="3" key="1">
    <citation type="submission" date="2022-10" db="EMBL/GenBank/DDBJ databases">
        <title>Streptomyces beihaiensis sp. nov., a chitin degrading actinobacterium, isolated from shrimp pond soil.</title>
        <authorList>
            <person name="Xie J."/>
            <person name="Shen N."/>
        </authorList>
    </citation>
    <scope>NUCLEOTIDE SEQUENCE</scope>
    <source>
        <strain evidence="3">GXMU-J5</strain>
    </source>
</reference>
<evidence type="ECO:0000259" key="2">
    <source>
        <dbReference type="PROSITE" id="PS51186"/>
    </source>
</evidence>
<dbReference type="RefSeq" id="WP_266600880.1">
    <property type="nucleotide sequence ID" value="NZ_JAPHNL010000211.1"/>
</dbReference>
<accession>A0ABT3TZS9</accession>
<dbReference type="InterPro" id="IPR000182">
    <property type="entry name" value="GNAT_dom"/>
</dbReference>
<dbReference type="EMBL" id="JAPHNL010000211">
    <property type="protein sequence ID" value="MCX3061483.1"/>
    <property type="molecule type" value="Genomic_DNA"/>
</dbReference>
<gene>
    <name evidence="3" type="ORF">OFY01_17285</name>
</gene>
<comment type="caution">
    <text evidence="3">The sequence shown here is derived from an EMBL/GenBank/DDBJ whole genome shotgun (WGS) entry which is preliminary data.</text>
</comment>
<dbReference type="SUPFAM" id="SSF55729">
    <property type="entry name" value="Acyl-CoA N-acyltransferases (Nat)"/>
    <property type="match status" value="1"/>
</dbReference>
<dbReference type="PROSITE" id="PS51186">
    <property type="entry name" value="GNAT"/>
    <property type="match status" value="1"/>
</dbReference>
<feature type="domain" description="N-acetyltransferase" evidence="2">
    <location>
        <begin position="176"/>
        <end position="319"/>
    </location>
</feature>
<dbReference type="Gene3D" id="3.40.630.30">
    <property type="match status" value="1"/>
</dbReference>
<name>A0ABT3TZS9_9ACTN</name>
<evidence type="ECO:0000313" key="3">
    <source>
        <dbReference type="EMBL" id="MCX3061483.1"/>
    </source>
</evidence>
<proteinExistence type="predicted"/>
<sequence length="335" mass="36210">MVSTAGHEPITVADLRLMQDLAQRVAATWPELVNADASYGELAWNWGRGHAAEGDCWRRRLWWRGGRLVGWGWARIPYQVLRRDGVVRGVTEASLAHQVHPEHGEVVDEVIDWYEGLAAGVERTALPSAADTFGLERWTAHGFRSDPAAAGDHGGWTQLNQRELTDIEAPVLPDGFRFRSADEVGPEDVVRAHVAGWPATTYTVARYEGVRQAPGYRGDLHVLVQAPDGAMVASAVLWLDDVNRSVEFEPVGTHPGHRRRGLGRAMLLHGMRLARAAGARHATVAYLGAPGHPAARGLYYGVGFRKLSRDAPLIKSPCTAAGPEPGTEAGAGAGA</sequence>
<dbReference type="CDD" id="cd04301">
    <property type="entry name" value="NAT_SF"/>
    <property type="match status" value="1"/>
</dbReference>
<dbReference type="Proteomes" id="UP001163064">
    <property type="component" value="Unassembled WGS sequence"/>
</dbReference>
<protein>
    <submittedName>
        <fullName evidence="3">GNAT family N-acetyltransferase</fullName>
    </submittedName>
</protein>
<organism evidence="3 4">
    <name type="scientific">Streptomyces beihaiensis</name>
    <dbReference type="NCBI Taxonomy" id="2984495"/>
    <lineage>
        <taxon>Bacteria</taxon>
        <taxon>Bacillati</taxon>
        <taxon>Actinomycetota</taxon>
        <taxon>Actinomycetes</taxon>
        <taxon>Kitasatosporales</taxon>
        <taxon>Streptomycetaceae</taxon>
        <taxon>Streptomyces</taxon>
    </lineage>
</organism>
<evidence type="ECO:0000313" key="4">
    <source>
        <dbReference type="Proteomes" id="UP001163064"/>
    </source>
</evidence>
<feature type="region of interest" description="Disordered" evidence="1">
    <location>
        <begin position="316"/>
        <end position="335"/>
    </location>
</feature>
<evidence type="ECO:0000256" key="1">
    <source>
        <dbReference type="SAM" id="MobiDB-lite"/>
    </source>
</evidence>
<keyword evidence="4" id="KW-1185">Reference proteome</keyword>
<dbReference type="InterPro" id="IPR016181">
    <property type="entry name" value="Acyl_CoA_acyltransferase"/>
</dbReference>
<dbReference type="Pfam" id="PF00583">
    <property type="entry name" value="Acetyltransf_1"/>
    <property type="match status" value="1"/>
</dbReference>